<accession>A0A545U1R0</accession>
<dbReference type="Pfam" id="PF04055">
    <property type="entry name" value="Radical_SAM"/>
    <property type="match status" value="1"/>
</dbReference>
<gene>
    <name evidence="8" type="ORF">FKG95_01885</name>
</gene>
<dbReference type="CDD" id="cd01335">
    <property type="entry name" value="Radical_SAM"/>
    <property type="match status" value="1"/>
</dbReference>
<dbReference type="Proteomes" id="UP000315252">
    <property type="component" value="Unassembled WGS sequence"/>
</dbReference>
<organism evidence="8 9">
    <name type="scientific">Denitrobaculum tricleocarpae</name>
    <dbReference type="NCBI Taxonomy" id="2591009"/>
    <lineage>
        <taxon>Bacteria</taxon>
        <taxon>Pseudomonadati</taxon>
        <taxon>Pseudomonadota</taxon>
        <taxon>Alphaproteobacteria</taxon>
        <taxon>Rhodospirillales</taxon>
        <taxon>Rhodospirillaceae</taxon>
        <taxon>Denitrobaculum</taxon>
    </lineage>
</organism>
<dbReference type="AlphaFoldDB" id="A0A545U1R0"/>
<dbReference type="PANTHER" id="PTHR43409:SF7">
    <property type="entry name" value="BLL1977 PROTEIN"/>
    <property type="match status" value="1"/>
</dbReference>
<evidence type="ECO:0000256" key="3">
    <source>
        <dbReference type="ARBA" id="ARBA00022723"/>
    </source>
</evidence>
<dbReference type="InterPro" id="IPR007197">
    <property type="entry name" value="rSAM"/>
</dbReference>
<evidence type="ECO:0000256" key="2">
    <source>
        <dbReference type="ARBA" id="ARBA00022691"/>
    </source>
</evidence>
<evidence type="ECO:0000256" key="6">
    <source>
        <dbReference type="SAM" id="MobiDB-lite"/>
    </source>
</evidence>
<comment type="cofactor">
    <cofactor evidence="1">
        <name>[4Fe-4S] cluster</name>
        <dbReference type="ChEBI" id="CHEBI:49883"/>
    </cofactor>
</comment>
<name>A0A545U1R0_9PROT</name>
<reference evidence="8 9" key="1">
    <citation type="submission" date="2019-06" db="EMBL/GenBank/DDBJ databases">
        <title>Whole genome sequence for Rhodospirillaceae sp. R148.</title>
        <authorList>
            <person name="Wang G."/>
        </authorList>
    </citation>
    <scope>NUCLEOTIDE SEQUENCE [LARGE SCALE GENOMIC DNA]</scope>
    <source>
        <strain evidence="8 9">R148</strain>
    </source>
</reference>
<dbReference type="Gene3D" id="3.80.30.20">
    <property type="entry name" value="tm_1862 like domain"/>
    <property type="match status" value="1"/>
</dbReference>
<dbReference type="SUPFAM" id="SSF102114">
    <property type="entry name" value="Radical SAM enzymes"/>
    <property type="match status" value="1"/>
</dbReference>
<dbReference type="GO" id="GO:0003824">
    <property type="term" value="F:catalytic activity"/>
    <property type="evidence" value="ECO:0007669"/>
    <property type="project" value="InterPro"/>
</dbReference>
<evidence type="ECO:0000259" key="7">
    <source>
        <dbReference type="PROSITE" id="PS51918"/>
    </source>
</evidence>
<dbReference type="EMBL" id="VHSH01000001">
    <property type="protein sequence ID" value="TQV83374.1"/>
    <property type="molecule type" value="Genomic_DNA"/>
</dbReference>
<dbReference type="SFLD" id="SFLDS00029">
    <property type="entry name" value="Radical_SAM"/>
    <property type="match status" value="1"/>
</dbReference>
<dbReference type="SFLD" id="SFLDG01082">
    <property type="entry name" value="B12-binding_domain_containing"/>
    <property type="match status" value="1"/>
</dbReference>
<evidence type="ECO:0000256" key="5">
    <source>
        <dbReference type="ARBA" id="ARBA00023014"/>
    </source>
</evidence>
<dbReference type="GO" id="GO:0051536">
    <property type="term" value="F:iron-sulfur cluster binding"/>
    <property type="evidence" value="ECO:0007669"/>
    <property type="project" value="UniProtKB-KW"/>
</dbReference>
<keyword evidence="4" id="KW-0408">Iron</keyword>
<dbReference type="GO" id="GO:0046872">
    <property type="term" value="F:metal ion binding"/>
    <property type="evidence" value="ECO:0007669"/>
    <property type="project" value="UniProtKB-KW"/>
</dbReference>
<sequence length="615" mass="70556">MPYSVRHWGIRGGLYPVNTSNEKRTFFVELIKPSHYDDEGYVIQWLKAWIPSNTLSSIYGISMDLIERRALGDDVEVILKGYDETNSVIPVKDIIRRQSQQDARGVVCLVGVQSNQFPRAMDLARQFRAAGLQVAIGGFHPSGCLSMLPKLPPDLQEALDLGISLYAGESEGRLQDFYLDALRGELKPIYNYMNDLPGIDNEPTPFLPEKMVRKYGASIACFDAGRGCPFQCSFCTIINVQGRKSRFREADDVERLVRANVKQGIYRYFITDDNFARNKNWEAIFDRLGDLREELDLPFSITIQVDTLCHKIKNFISKAKRAGVARVFIGMENINPDNLMHAKKRQNRITEYRTMLQMWREQQIITFAGYILGFPADTPEKIANDIEIIKRELPVDILEFFCLTPLPGSEDHQNLYKQGIPMDPDMNIYDLEHVCTGHAMMSKEEWQGIYNKAWELYYSDDHVATMMKRMVVSGNKPERIWMHTLQFAGCIRYEKVHPLQGGYFRRKLRTQRRSGLPLESPLVFYPKRAWEILTTYGPFAAYAVRLFILAKRIKRDPATQSYMDIALTPVDEHGEDEDLEMFALTEAAKAAVAKAHKQTEARESRQQAKQITAAE</sequence>
<protein>
    <submittedName>
        <fullName evidence="8">Radical SAM protein</fullName>
    </submittedName>
</protein>
<proteinExistence type="predicted"/>
<keyword evidence="2" id="KW-0949">S-adenosyl-L-methionine</keyword>
<keyword evidence="9" id="KW-1185">Reference proteome</keyword>
<evidence type="ECO:0000256" key="4">
    <source>
        <dbReference type="ARBA" id="ARBA00023004"/>
    </source>
</evidence>
<dbReference type="InterPro" id="IPR051198">
    <property type="entry name" value="BchE-like"/>
</dbReference>
<keyword evidence="3" id="KW-0479">Metal-binding</keyword>
<feature type="region of interest" description="Disordered" evidence="6">
    <location>
        <begin position="594"/>
        <end position="615"/>
    </location>
</feature>
<evidence type="ECO:0000313" key="8">
    <source>
        <dbReference type="EMBL" id="TQV83374.1"/>
    </source>
</evidence>
<dbReference type="GO" id="GO:0005829">
    <property type="term" value="C:cytosol"/>
    <property type="evidence" value="ECO:0007669"/>
    <property type="project" value="TreeGrafter"/>
</dbReference>
<dbReference type="InterPro" id="IPR006638">
    <property type="entry name" value="Elp3/MiaA/NifB-like_rSAM"/>
</dbReference>
<dbReference type="PROSITE" id="PS51918">
    <property type="entry name" value="RADICAL_SAM"/>
    <property type="match status" value="1"/>
</dbReference>
<dbReference type="PANTHER" id="PTHR43409">
    <property type="entry name" value="ANAEROBIC MAGNESIUM-PROTOPORPHYRIN IX MONOMETHYL ESTER CYCLASE-RELATED"/>
    <property type="match status" value="1"/>
</dbReference>
<evidence type="ECO:0000256" key="1">
    <source>
        <dbReference type="ARBA" id="ARBA00001966"/>
    </source>
</evidence>
<dbReference type="InterPro" id="IPR023404">
    <property type="entry name" value="rSAM_horseshoe"/>
</dbReference>
<dbReference type="SMART" id="SM00729">
    <property type="entry name" value="Elp3"/>
    <property type="match status" value="1"/>
</dbReference>
<dbReference type="OrthoDB" id="9801424at2"/>
<evidence type="ECO:0000313" key="9">
    <source>
        <dbReference type="Proteomes" id="UP000315252"/>
    </source>
</evidence>
<dbReference type="InterPro" id="IPR058240">
    <property type="entry name" value="rSAM_sf"/>
</dbReference>
<comment type="caution">
    <text evidence="8">The sequence shown here is derived from an EMBL/GenBank/DDBJ whole genome shotgun (WGS) entry which is preliminary data.</text>
</comment>
<keyword evidence="5" id="KW-0411">Iron-sulfur</keyword>
<feature type="domain" description="Radical SAM core" evidence="7">
    <location>
        <begin position="214"/>
        <end position="444"/>
    </location>
</feature>
<feature type="compositionally biased region" description="Basic and acidic residues" evidence="6">
    <location>
        <begin position="597"/>
        <end position="606"/>
    </location>
</feature>